<name>A0A0D0VE86_CRYGA</name>
<feature type="compositionally biased region" description="Pro residues" evidence="1">
    <location>
        <begin position="131"/>
        <end position="154"/>
    </location>
</feature>
<accession>A0A0D0VE86</accession>
<sequence length="619" mass="66182">MSHPNELFPRMDWYRRENCVTCNDTTPTCNCSSSEKCILSSRTCSQCPTIQCIAKSSSSSGSSVNAGAIAGPIVGALVIASLGLFWWMRRKKRRDLKRVEELTERARKAESAGFQLSPADSPAPVSAHSQPPNPHGLPLPPPAASRRSPLPPAPVNAEYYDENGATIRVYSTNGTINADPNGDPFSDRQSISTMGSGGTANIIPIQWIPPSNSEDGLSKIATRPGQSAAARALDQARQNLFKPGAAPTRPARSPDLDLRLNPPSSFDPKVLESSDTNAYRDSYLSGNSAAPSYFSGQSDLNIDAPKIVTSKQVQVGRLQQAEMVQFGGKSAQMMEVLGGSSMLGSTQDGDYSFDQHPAERGIWPAPGLSPSDASFRSARTGEAVRTLTPVSRKFDEEERLESGSTSPGDLRFSMGSLAYRDSTSTMDTSRYLTSAITVAVPTSGVSPTLLSTTSTPSTTNPETRASVVSSKSYADSVLGAFPMIPPDSHHPPLPPNASFIANSNSHPHFNSTIHTSVPHSTSVDTLDRALISRPPPSYRPPPPGPRPPSSARGSTAADLLREQREKEDGEVDEREEGAERKKKRPETQASVADSLLGSFPFVPPNVDDLGGLPSQSQRN</sequence>
<dbReference type="AlphaFoldDB" id="A0A0D0VE86"/>
<feature type="region of interest" description="Disordered" evidence="1">
    <location>
        <begin position="107"/>
        <end position="158"/>
    </location>
</feature>
<evidence type="ECO:0000256" key="1">
    <source>
        <dbReference type="SAM" id="MobiDB-lite"/>
    </source>
</evidence>
<feature type="transmembrane region" description="Helical" evidence="2">
    <location>
        <begin position="66"/>
        <end position="88"/>
    </location>
</feature>
<evidence type="ECO:0000313" key="4">
    <source>
        <dbReference type="EMBL" id="KIR44854.1"/>
    </source>
</evidence>
<dbReference type="InterPro" id="IPR018571">
    <property type="entry name" value="Membrane_anchor_Opy2_N"/>
</dbReference>
<dbReference type="Pfam" id="PF09463">
    <property type="entry name" value="Opy2"/>
    <property type="match status" value="1"/>
</dbReference>
<dbReference type="EMBL" id="KN847994">
    <property type="protein sequence ID" value="KIR44854.1"/>
    <property type="molecule type" value="Genomic_DNA"/>
</dbReference>
<protein>
    <recommendedName>
        <fullName evidence="3">Membrane anchor Opy2 N-terminal domain-containing protein</fullName>
    </recommendedName>
</protein>
<feature type="compositionally biased region" description="Low complexity" evidence="1">
    <location>
        <begin position="444"/>
        <end position="463"/>
    </location>
</feature>
<gene>
    <name evidence="4" type="ORF">I312_06024</name>
</gene>
<feature type="region of interest" description="Disordered" evidence="1">
    <location>
        <begin position="444"/>
        <end position="468"/>
    </location>
</feature>
<keyword evidence="2" id="KW-0472">Membrane</keyword>
<feature type="region of interest" description="Disordered" evidence="1">
    <location>
        <begin position="530"/>
        <end position="619"/>
    </location>
</feature>
<proteinExistence type="predicted"/>
<feature type="region of interest" description="Disordered" evidence="1">
    <location>
        <begin position="241"/>
        <end position="273"/>
    </location>
</feature>
<evidence type="ECO:0000259" key="3">
    <source>
        <dbReference type="Pfam" id="PF09463"/>
    </source>
</evidence>
<feature type="domain" description="Membrane anchor Opy2 N-terminal" evidence="3">
    <location>
        <begin position="19"/>
        <end position="52"/>
    </location>
</feature>
<dbReference type="HOGENOM" id="CLU_393392_0_0_1"/>
<evidence type="ECO:0000256" key="2">
    <source>
        <dbReference type="SAM" id="Phobius"/>
    </source>
</evidence>
<organism evidence="4">
    <name type="scientific">Cryptococcus bacillisporus CA1280</name>
    <dbReference type="NCBI Taxonomy" id="1296109"/>
    <lineage>
        <taxon>Eukaryota</taxon>
        <taxon>Fungi</taxon>
        <taxon>Dikarya</taxon>
        <taxon>Basidiomycota</taxon>
        <taxon>Agaricomycotina</taxon>
        <taxon>Tremellomycetes</taxon>
        <taxon>Tremellales</taxon>
        <taxon>Cryptococcaceae</taxon>
        <taxon>Cryptococcus</taxon>
        <taxon>Cryptococcus gattii species complex</taxon>
    </lineage>
</organism>
<reference evidence="4" key="1">
    <citation type="submission" date="2015-01" db="EMBL/GenBank/DDBJ databases">
        <title>The Genome Sequence of Cryptococcus gattii CA1280.</title>
        <authorList>
            <consortium name="The Broad Institute Genomics Platform"/>
            <person name="Cuomo C."/>
            <person name="Litvintseva A."/>
            <person name="Chen Y."/>
            <person name="Heitman J."/>
            <person name="Sun S."/>
            <person name="Springer D."/>
            <person name="Dromer F."/>
            <person name="Young S."/>
            <person name="Zeng Q."/>
            <person name="Gargeya S."/>
            <person name="Abouelleil A."/>
            <person name="Alvarado L."/>
            <person name="Chapman S.B."/>
            <person name="Gainer-Dewar J."/>
            <person name="Goldberg J."/>
            <person name="Griggs A."/>
            <person name="Gujja S."/>
            <person name="Hansen M."/>
            <person name="Howarth C."/>
            <person name="Imamovic A."/>
            <person name="Larimer J."/>
            <person name="Murphy C."/>
            <person name="Naylor J."/>
            <person name="Pearson M."/>
            <person name="Priest M."/>
            <person name="Roberts A."/>
            <person name="Saif S."/>
            <person name="Shea T."/>
            <person name="Sykes S."/>
            <person name="Wortman J."/>
            <person name="Nusbaum C."/>
            <person name="Birren B."/>
        </authorList>
    </citation>
    <scope>NUCLEOTIDE SEQUENCE [LARGE SCALE GENOMIC DNA]</scope>
    <source>
        <strain evidence="4">CA1280</strain>
    </source>
</reference>
<feature type="compositionally biased region" description="Pro residues" evidence="1">
    <location>
        <begin position="533"/>
        <end position="548"/>
    </location>
</feature>
<keyword evidence="2" id="KW-0812">Transmembrane</keyword>
<dbReference type="OrthoDB" id="2402916at2759"/>
<feature type="region of interest" description="Disordered" evidence="1">
    <location>
        <begin position="485"/>
        <end position="505"/>
    </location>
</feature>
<keyword evidence="2" id="KW-1133">Transmembrane helix</keyword>